<dbReference type="eggNOG" id="ENOG502R2HV">
    <property type="taxonomic scope" value="Eukaryota"/>
</dbReference>
<feature type="region of interest" description="Disordered" evidence="1">
    <location>
        <begin position="264"/>
        <end position="372"/>
    </location>
</feature>
<feature type="compositionally biased region" description="Pro residues" evidence="1">
    <location>
        <begin position="525"/>
        <end position="534"/>
    </location>
</feature>
<accession>E6ZKJ9</accession>
<protein>
    <submittedName>
        <fullName evidence="2">Uncharacterized protein</fullName>
    </submittedName>
</protein>
<feature type="compositionally biased region" description="Basic and acidic residues" evidence="1">
    <location>
        <begin position="328"/>
        <end position="366"/>
    </location>
</feature>
<dbReference type="HOGENOM" id="CLU_294956_0_0_1"/>
<evidence type="ECO:0000256" key="1">
    <source>
        <dbReference type="SAM" id="MobiDB-lite"/>
    </source>
</evidence>
<feature type="compositionally biased region" description="Basic and acidic residues" evidence="1">
    <location>
        <begin position="715"/>
        <end position="729"/>
    </location>
</feature>
<feature type="region of interest" description="Disordered" evidence="1">
    <location>
        <begin position="616"/>
        <end position="638"/>
    </location>
</feature>
<keyword evidence="3" id="KW-1185">Reference proteome</keyword>
<dbReference type="EMBL" id="FQ311430">
    <property type="protein sequence ID" value="CBQ67852.1"/>
    <property type="molecule type" value="Genomic_DNA"/>
</dbReference>
<feature type="compositionally biased region" description="Polar residues" evidence="1">
    <location>
        <begin position="305"/>
        <end position="315"/>
    </location>
</feature>
<feature type="compositionally biased region" description="Polar residues" evidence="1">
    <location>
        <begin position="503"/>
        <end position="512"/>
    </location>
</feature>
<feature type="compositionally biased region" description="Low complexity" evidence="1">
    <location>
        <begin position="80"/>
        <end position="92"/>
    </location>
</feature>
<feature type="compositionally biased region" description="Low complexity" evidence="1">
    <location>
        <begin position="194"/>
        <end position="211"/>
    </location>
</feature>
<feature type="compositionally biased region" description="Polar residues" evidence="1">
    <location>
        <begin position="264"/>
        <end position="278"/>
    </location>
</feature>
<dbReference type="AlphaFoldDB" id="E6ZKJ9"/>
<feature type="compositionally biased region" description="Polar residues" evidence="1">
    <location>
        <begin position="212"/>
        <end position="221"/>
    </location>
</feature>
<feature type="region of interest" description="Disordered" evidence="1">
    <location>
        <begin position="701"/>
        <end position="745"/>
    </location>
</feature>
<organism evidence="2 3">
    <name type="scientific">Sporisorium reilianum (strain SRZ2)</name>
    <name type="common">Maize head smut fungus</name>
    <dbReference type="NCBI Taxonomy" id="999809"/>
    <lineage>
        <taxon>Eukaryota</taxon>
        <taxon>Fungi</taxon>
        <taxon>Dikarya</taxon>
        <taxon>Basidiomycota</taxon>
        <taxon>Ustilaginomycotina</taxon>
        <taxon>Ustilaginomycetes</taxon>
        <taxon>Ustilaginales</taxon>
        <taxon>Ustilaginaceae</taxon>
        <taxon>Sporisorium</taxon>
    </lineage>
</organism>
<feature type="compositionally biased region" description="Low complexity" evidence="1">
    <location>
        <begin position="535"/>
        <end position="544"/>
    </location>
</feature>
<name>E6ZKJ9_SPORE</name>
<feature type="compositionally biased region" description="Basic and acidic residues" evidence="1">
    <location>
        <begin position="624"/>
        <end position="635"/>
    </location>
</feature>
<feature type="compositionally biased region" description="Low complexity" evidence="1">
    <location>
        <begin position="114"/>
        <end position="125"/>
    </location>
</feature>
<feature type="region of interest" description="Disordered" evidence="1">
    <location>
        <begin position="494"/>
        <end position="562"/>
    </location>
</feature>
<dbReference type="OrthoDB" id="2556318at2759"/>
<feature type="region of interest" description="Disordered" evidence="1">
    <location>
        <begin position="16"/>
        <end position="243"/>
    </location>
</feature>
<feature type="compositionally biased region" description="Low complexity" evidence="1">
    <location>
        <begin position="230"/>
        <end position="241"/>
    </location>
</feature>
<dbReference type="Proteomes" id="UP000008867">
    <property type="component" value="Chromosome 1"/>
</dbReference>
<dbReference type="VEuPathDB" id="FungiDB:sr10112.2"/>
<gene>
    <name evidence="2" type="ORF">sr10112.2</name>
</gene>
<feature type="compositionally biased region" description="Basic and acidic residues" evidence="1">
    <location>
        <begin position="56"/>
        <end position="66"/>
    </location>
</feature>
<evidence type="ECO:0000313" key="3">
    <source>
        <dbReference type="Proteomes" id="UP000008867"/>
    </source>
</evidence>
<feature type="region of interest" description="Disordered" evidence="1">
    <location>
        <begin position="662"/>
        <end position="687"/>
    </location>
</feature>
<reference evidence="2 3" key="1">
    <citation type="journal article" date="2010" name="Science">
        <title>Pathogenicity determinants in smut fungi revealed by genome comparison.</title>
        <authorList>
            <person name="Schirawski J."/>
            <person name="Mannhaupt G."/>
            <person name="Muench K."/>
            <person name="Brefort T."/>
            <person name="Schipper K."/>
            <person name="Doehlemann G."/>
            <person name="Di Stasio M."/>
            <person name="Roessel N."/>
            <person name="Mendoza-Mendoza A."/>
            <person name="Pester D."/>
            <person name="Mueller O."/>
            <person name="Winterberg B."/>
            <person name="Meyer E."/>
            <person name="Ghareeb H."/>
            <person name="Wollenberg T."/>
            <person name="Muensterkoetter M."/>
            <person name="Wong P."/>
            <person name="Walter M."/>
            <person name="Stukenbrock E."/>
            <person name="Gueldener U."/>
            <person name="Kahmann R."/>
        </authorList>
    </citation>
    <scope>NUCLEOTIDE SEQUENCE [LARGE SCALE GENOMIC DNA]</scope>
    <source>
        <strain evidence="3">SRZ2</strain>
    </source>
</reference>
<feature type="compositionally biased region" description="Low complexity" evidence="1">
    <location>
        <begin position="279"/>
        <end position="289"/>
    </location>
</feature>
<feature type="compositionally biased region" description="Polar residues" evidence="1">
    <location>
        <begin position="16"/>
        <end position="26"/>
    </location>
</feature>
<sequence length="967" mass="105383">MDSGWISSLSIATSINTVSASESTPLDDSFELTGDGCSFPPPPPRMPESSTMADPTRFDGCHDANRRLIGSPAGSSASLRYPGRGSRPSSRSSRTDDNAKQRLSNSDHGHIGWAEEAAQEPLEQLRSSRYDASLDLSDRESSAGHPSSVQRLRSHTSDMSGMPRSEDSNSLLRQRPRVLSGLPTSYHHNRDRSQSSSLPDSSRSSHSPSQSFGSIATQITLASAEEDSAKSSSSRPFLSSSPALHLVNVDRPWAHWVSDYAGKSTSSATVATNHTRVPSNSVRDTSSSSDHSHSHGHSRHPSLSFSVATRPSSPDSRLEPYRSDYPPDTERPTRSEKQRTTVREHGMRNPFEEGHNDVVPHTRARSDSAPVSQSLPNLFAAPAAATQHVAWERAAPNPAPGSHATLPHGTNTALVITNGVGSPCYLEPYNSCEAIAFPRPRLRSRSLATHPTIVVEKVHAAPERFWQRPDHGYEAENVAVAPRSSILRSGERANEHLEPPSAVPSQAMQLSASAKDHRLKLHENIPPPLPPKDSPLPSSGLLPQKPLPSVPLPHSAPLPRESQDSFDSIELLDADELLQRNEELEQERRAWREEAQSGLGVDYNALRERFSPCLRDPSLATSNRQEDTTSADAHEAGASPIRVHRMWNKDGTEHTVLVVHSRNGHPYGNQRMSVSSPDLGEGRGTASRRVPLVKHFAQRVGSFTTGRRARASATGKDRSSSAAQHDAREPPQSTSGSGRSFVKERKLVSDETVIIGKPPESANAAGVVAGQVGKNEPQMALQEGRQALEHASVQASRRESLSMYRPAGKKDEIKAQLSEAVPPIWRHRKSGAPRSAGEEHEVDALTWIDPGSSKVMQGKLILHESFRARQQSETEELGPEGGRHALYSSWSDYASRRGSKRSRASDQAMEQALASHPAEAFSRRESALLAEGDFTRTSSMSTETPTDLVVWDASSVDIDDLFFRPPQ</sequence>
<evidence type="ECO:0000313" key="2">
    <source>
        <dbReference type="EMBL" id="CBQ67852.1"/>
    </source>
</evidence>
<feature type="compositionally biased region" description="Pro residues" evidence="1">
    <location>
        <begin position="545"/>
        <end position="556"/>
    </location>
</feature>
<feature type="compositionally biased region" description="Basic and acidic residues" evidence="1">
    <location>
        <begin position="93"/>
        <end position="110"/>
    </location>
</feature>
<proteinExistence type="predicted"/>